<feature type="compositionally biased region" description="Low complexity" evidence="1">
    <location>
        <begin position="152"/>
        <end position="172"/>
    </location>
</feature>
<dbReference type="Gene3D" id="3.90.1200.10">
    <property type="match status" value="1"/>
</dbReference>
<evidence type="ECO:0000313" key="4">
    <source>
        <dbReference type="Proteomes" id="UP000630887"/>
    </source>
</evidence>
<comment type="caution">
    <text evidence="3">The sequence shown here is derived from an EMBL/GenBank/DDBJ whole genome shotgun (WGS) entry which is preliminary data.</text>
</comment>
<name>A0A8J3P8F9_9ACTN</name>
<evidence type="ECO:0000256" key="1">
    <source>
        <dbReference type="SAM" id="MobiDB-lite"/>
    </source>
</evidence>
<dbReference type="InterPro" id="IPR051678">
    <property type="entry name" value="AGP_Transferase"/>
</dbReference>
<organism evidence="3 4">
    <name type="scientific">Catellatospora coxensis</name>
    <dbReference type="NCBI Taxonomy" id="310354"/>
    <lineage>
        <taxon>Bacteria</taxon>
        <taxon>Bacillati</taxon>
        <taxon>Actinomycetota</taxon>
        <taxon>Actinomycetes</taxon>
        <taxon>Micromonosporales</taxon>
        <taxon>Micromonosporaceae</taxon>
        <taxon>Catellatospora</taxon>
    </lineage>
</organism>
<dbReference type="AlphaFoldDB" id="A0A8J3P8F9"/>
<keyword evidence="4" id="KW-1185">Reference proteome</keyword>
<dbReference type="SUPFAM" id="SSF56112">
    <property type="entry name" value="Protein kinase-like (PK-like)"/>
    <property type="match status" value="1"/>
</dbReference>
<feature type="domain" description="Aminoglycoside phosphotransferase" evidence="2">
    <location>
        <begin position="33"/>
        <end position="292"/>
    </location>
</feature>
<proteinExistence type="predicted"/>
<sequence>MSAPAWTPEQEVDAAQAALLIAEQFPALRGAPVTLLATGWDNTVHLVGGEWVFRFPRRAVALRLLAHETAVLPRLAGRLPLPIPFPELIGVPSDGFPWPFWGARLVPGAELADSGLSDERRTRAAADLGTFLRALHDPVLAARVAVRATPVDAAGPRGGSAAAEAPPAASGPDGPPVVLPHDPMRRGDPGVRGPQAREWLARLVAAGLWRPDPAVFRLLDEAEPLGPGDGAPVLVHGDLHQRHLLLGGDGRATGVIDWGDVCLADPAVDLSLAYSGFIGPARAALLDAYGPVPAEGAARARVLAVNLSAVLAEYAHAEGRVALLREALAGIGRAAR</sequence>
<evidence type="ECO:0000313" key="3">
    <source>
        <dbReference type="EMBL" id="GIG08101.1"/>
    </source>
</evidence>
<dbReference type="InterPro" id="IPR002575">
    <property type="entry name" value="Aminoglycoside_PTrfase"/>
</dbReference>
<dbReference type="Proteomes" id="UP000630887">
    <property type="component" value="Unassembled WGS sequence"/>
</dbReference>
<dbReference type="PANTHER" id="PTHR21310:SF42">
    <property type="entry name" value="BIFUNCTIONAL AAC_APH"/>
    <property type="match status" value="1"/>
</dbReference>
<dbReference type="InterPro" id="IPR011009">
    <property type="entry name" value="Kinase-like_dom_sf"/>
</dbReference>
<dbReference type="PIRSF" id="PIRSF000707">
    <property type="entry name" value="Hygromycin-B_kinase"/>
    <property type="match status" value="1"/>
</dbReference>
<dbReference type="InterPro" id="IPR016259">
    <property type="entry name" value="Hygromycin-B_Kinase"/>
</dbReference>
<evidence type="ECO:0000259" key="2">
    <source>
        <dbReference type="Pfam" id="PF01636"/>
    </source>
</evidence>
<gene>
    <name evidence="3" type="ORF">Cco03nite_48010</name>
</gene>
<accession>A0A8J3P8F9</accession>
<feature type="region of interest" description="Disordered" evidence="1">
    <location>
        <begin position="152"/>
        <end position="179"/>
    </location>
</feature>
<dbReference type="EMBL" id="BONI01000042">
    <property type="protein sequence ID" value="GIG08101.1"/>
    <property type="molecule type" value="Genomic_DNA"/>
</dbReference>
<dbReference type="PANTHER" id="PTHR21310">
    <property type="entry name" value="AMINOGLYCOSIDE PHOSPHOTRANSFERASE-RELATED-RELATED"/>
    <property type="match status" value="1"/>
</dbReference>
<dbReference type="Gene3D" id="3.30.200.20">
    <property type="entry name" value="Phosphorylase Kinase, domain 1"/>
    <property type="match status" value="1"/>
</dbReference>
<dbReference type="Pfam" id="PF01636">
    <property type="entry name" value="APH"/>
    <property type="match status" value="1"/>
</dbReference>
<reference evidence="3 4" key="1">
    <citation type="submission" date="2021-01" db="EMBL/GenBank/DDBJ databases">
        <title>Whole genome shotgun sequence of Catellatospora coxensis NBRC 107359.</title>
        <authorList>
            <person name="Komaki H."/>
            <person name="Tamura T."/>
        </authorList>
    </citation>
    <scope>NUCLEOTIDE SEQUENCE [LARGE SCALE GENOMIC DNA]</scope>
    <source>
        <strain evidence="3 4">NBRC 107359</strain>
    </source>
</reference>
<dbReference type="RefSeq" id="WP_203694415.1">
    <property type="nucleotide sequence ID" value="NZ_BAAALC010000042.1"/>
</dbReference>
<protein>
    <submittedName>
        <fullName evidence="3">Aminoglycoside phosphotransferase</fullName>
    </submittedName>
</protein>